<accession>A0A6M4X1H5</accession>
<proteinExistence type="predicted"/>
<evidence type="ECO:0000313" key="1">
    <source>
        <dbReference type="EMBL" id="QJT05535.1"/>
    </source>
</evidence>
<reference evidence="1" key="1">
    <citation type="submission" date="2020-03" db="EMBL/GenBank/DDBJ databases">
        <title>Molecular networking-based the target discovery of potent antiproliferative macrolactams: 5/6/7/16 polycyclic ansamycins and glycosylated trienomycin from Streptomyces cacaoi subsp. asoensis.</title>
        <authorList>
            <person name="Liu L.-L."/>
        </authorList>
    </citation>
    <scope>NUCLEOTIDE SEQUENCE [LARGE SCALE GENOMIC DNA]</scope>
    <source>
        <strain evidence="1">H2S5</strain>
    </source>
</reference>
<protein>
    <submittedName>
        <fullName evidence="1">Uncharacterized protein</fullName>
    </submittedName>
</protein>
<dbReference type="Proteomes" id="UP000502665">
    <property type="component" value="Chromosome"/>
</dbReference>
<sequence length="171" mass="17857">MRFVSVRLRASLPCPRDPRSAPAADLSLRVRSTGGDHDVLARVGLLEPGGRPGAGGPVAGADEHVAAEAGPCPGVRWPVCADVLYERLPRPYADAVRRLDDLTAAHPGCRLAAAPLTGGGWAVVDGTSRTVVPLARRVPPDQPLLASCLHAWLVAGHALRDIEDIRVVPGG</sequence>
<gene>
    <name evidence="1" type="ORF">G9272_38795</name>
</gene>
<evidence type="ECO:0000313" key="2">
    <source>
        <dbReference type="Proteomes" id="UP000502665"/>
    </source>
</evidence>
<organism evidence="1 2">
    <name type="scientific">Streptomyces asoensis</name>
    <dbReference type="NCBI Taxonomy" id="249586"/>
    <lineage>
        <taxon>Bacteria</taxon>
        <taxon>Bacillati</taxon>
        <taxon>Actinomycetota</taxon>
        <taxon>Actinomycetes</taxon>
        <taxon>Kitasatosporales</taxon>
        <taxon>Streptomycetaceae</taxon>
        <taxon>Streptomyces</taxon>
    </lineage>
</organism>
<keyword evidence="2" id="KW-1185">Reference proteome</keyword>
<dbReference type="EMBL" id="CP049838">
    <property type="protein sequence ID" value="QJT05535.1"/>
    <property type="molecule type" value="Genomic_DNA"/>
</dbReference>
<name>A0A6M4X1H5_9ACTN</name>
<dbReference type="AlphaFoldDB" id="A0A6M4X1H5"/>
<dbReference type="RefSeq" id="WP_171400857.1">
    <property type="nucleotide sequence ID" value="NZ_CP049838.1"/>
</dbReference>